<reference evidence="1 2" key="1">
    <citation type="submission" date="2016-10" db="EMBL/GenBank/DDBJ databases">
        <authorList>
            <person name="de Groot N.N."/>
        </authorList>
    </citation>
    <scope>NUCLEOTIDE SEQUENCE [LARGE SCALE GENOMIC DNA]</scope>
    <source>
        <strain evidence="1 2">DSM 26656</strain>
    </source>
</reference>
<dbReference type="AlphaFoldDB" id="A0A1H6CUG8"/>
<accession>A0A1H6CUG8</accession>
<dbReference type="RefSeq" id="WP_103875003.1">
    <property type="nucleotide sequence ID" value="NZ_FNUY01000012.1"/>
</dbReference>
<dbReference type="OrthoDB" id="6691177at2"/>
<dbReference type="EMBL" id="FNUY01000012">
    <property type="protein sequence ID" value="SEG76721.1"/>
    <property type="molecule type" value="Genomic_DNA"/>
</dbReference>
<evidence type="ECO:0000313" key="2">
    <source>
        <dbReference type="Proteomes" id="UP000236743"/>
    </source>
</evidence>
<proteinExistence type="predicted"/>
<name>A0A1H6CUG8_9HYPH</name>
<evidence type="ECO:0008006" key="3">
    <source>
        <dbReference type="Google" id="ProtNLM"/>
    </source>
</evidence>
<organism evidence="1 2">
    <name type="scientific">Bosea lathyri</name>
    <dbReference type="NCBI Taxonomy" id="1036778"/>
    <lineage>
        <taxon>Bacteria</taxon>
        <taxon>Pseudomonadati</taxon>
        <taxon>Pseudomonadota</taxon>
        <taxon>Alphaproteobacteria</taxon>
        <taxon>Hyphomicrobiales</taxon>
        <taxon>Boseaceae</taxon>
        <taxon>Bosea</taxon>
    </lineage>
</organism>
<dbReference type="Proteomes" id="UP000236743">
    <property type="component" value="Unassembled WGS sequence"/>
</dbReference>
<keyword evidence="2" id="KW-1185">Reference proteome</keyword>
<gene>
    <name evidence="1" type="ORF">SAMN04488115_112143</name>
</gene>
<evidence type="ECO:0000313" key="1">
    <source>
        <dbReference type="EMBL" id="SEG76721.1"/>
    </source>
</evidence>
<protein>
    <recommendedName>
        <fullName evidence="3">Restriction endonuclease</fullName>
    </recommendedName>
</protein>
<sequence>MSTPNDIRARLRACKAGHGGWKEFEDACVEALTYLFVPPLARPLTQPRSYSGIDRRDAIFPNRNHEGVGNWAHLYKELDARMILFEFKNYDTSEVGKDEVNQTRNYLTKPMGRLAVLCTNKGPERQAHIKRNTIYSEDKKVILFVTPTDLIEMIAIKERGEDPSDLILDLVELFYVQHE</sequence>